<dbReference type="OMA" id="QYKYLME"/>
<reference evidence="3" key="1">
    <citation type="submission" date="2007-07" db="EMBL/GenBank/DDBJ databases">
        <title>PCAP assembly of the Caenorhabditis remanei genome.</title>
        <authorList>
            <consortium name="The Caenorhabditis remanei Sequencing Consortium"/>
            <person name="Wilson R.K."/>
        </authorList>
    </citation>
    <scope>NUCLEOTIDE SEQUENCE [LARGE SCALE GENOMIC DNA]</scope>
    <source>
        <strain evidence="3">PB4641</strain>
    </source>
</reference>
<dbReference type="InParanoid" id="E3ML05"/>
<sequence length="109" mass="12496">MAAEAARKGITAFNTIKNIISELKKIDKTFTPASQQYKYLMEQMRADQVTTRRYSKAENESESVAKLYLSYLQGNRRLNALQQEYKGGEKSIEESARIVGLKLPEKKNF</sequence>
<dbReference type="eggNOG" id="KOG2359">
    <property type="taxonomic scope" value="Eukaryota"/>
</dbReference>
<proteinExistence type="inferred from homology"/>
<dbReference type="HOGENOM" id="CLU_159000_1_0_1"/>
<organism evidence="5">
    <name type="scientific">Caenorhabditis remanei</name>
    <name type="common">Caenorhabditis vulgaris</name>
    <dbReference type="NCBI Taxonomy" id="31234"/>
    <lineage>
        <taxon>Eukaryota</taxon>
        <taxon>Metazoa</taxon>
        <taxon>Ecdysozoa</taxon>
        <taxon>Nematoda</taxon>
        <taxon>Chromadorea</taxon>
        <taxon>Rhabditida</taxon>
        <taxon>Rhabditina</taxon>
        <taxon>Rhabditomorpha</taxon>
        <taxon>Rhabditoidea</taxon>
        <taxon>Rhabditidae</taxon>
        <taxon>Peloderinae</taxon>
        <taxon>Caenorhabditis</taxon>
    </lineage>
</organism>
<dbReference type="PANTHER" id="PTHR31716">
    <property type="entry name" value="PROTEIN FMC1 HOMOLOG"/>
    <property type="match status" value="1"/>
</dbReference>
<dbReference type="InterPro" id="IPR037667">
    <property type="entry name" value="FMC1_homologue"/>
</dbReference>
<dbReference type="Proteomes" id="UP000483820">
    <property type="component" value="Chromosome III"/>
</dbReference>
<dbReference type="Proteomes" id="UP000008281">
    <property type="component" value="Unassembled WGS sequence"/>
</dbReference>
<dbReference type="AlphaFoldDB" id="E3ML05"/>
<dbReference type="STRING" id="31234.E3ML05"/>
<dbReference type="OrthoDB" id="551431at2759"/>
<evidence type="ECO:0000256" key="2">
    <source>
        <dbReference type="ARBA" id="ARBA00013846"/>
    </source>
</evidence>
<dbReference type="FunCoup" id="E3ML05">
    <property type="interactions" value="1634"/>
</dbReference>
<dbReference type="RefSeq" id="XP_003103186.1">
    <property type="nucleotide sequence ID" value="XM_003103138.1"/>
</dbReference>
<dbReference type="CTD" id="9818250"/>
<evidence type="ECO:0000313" key="5">
    <source>
        <dbReference type="Proteomes" id="UP000008281"/>
    </source>
</evidence>
<gene>
    <name evidence="3" type="ORF">CRE_26643</name>
    <name evidence="4" type="ORF">GCK72_009179</name>
</gene>
<dbReference type="GeneID" id="9818250"/>
<accession>E3ML05</accession>
<evidence type="ECO:0000313" key="4">
    <source>
        <dbReference type="EMBL" id="KAF1760926.1"/>
    </source>
</evidence>
<name>E3ML05_CAERE</name>
<protein>
    <recommendedName>
        <fullName evidence="2">Protein FMC1 homolog</fullName>
    </recommendedName>
</protein>
<evidence type="ECO:0000256" key="1">
    <source>
        <dbReference type="ARBA" id="ARBA00009058"/>
    </source>
</evidence>
<dbReference type="PANTHER" id="PTHR31716:SF1">
    <property type="entry name" value="PROTEIN FMC1 HOMOLOG"/>
    <property type="match status" value="1"/>
</dbReference>
<comment type="similarity">
    <text evidence="1">Belongs to the FMC1 family.</text>
</comment>
<dbReference type="EMBL" id="DS268453">
    <property type="protein sequence ID" value="EFP04244.1"/>
    <property type="molecule type" value="Genomic_DNA"/>
</dbReference>
<dbReference type="EMBL" id="WUAV01000003">
    <property type="protein sequence ID" value="KAF1760926.1"/>
    <property type="molecule type" value="Genomic_DNA"/>
</dbReference>
<keyword evidence="5" id="KW-1185">Reference proteome</keyword>
<evidence type="ECO:0000313" key="3">
    <source>
        <dbReference type="EMBL" id="EFP04244.1"/>
    </source>
</evidence>
<evidence type="ECO:0000313" key="6">
    <source>
        <dbReference type="Proteomes" id="UP000483820"/>
    </source>
</evidence>
<reference evidence="4 6" key="2">
    <citation type="submission" date="2019-12" db="EMBL/GenBank/DDBJ databases">
        <title>Chromosome-level assembly of the Caenorhabditis remanei genome.</title>
        <authorList>
            <person name="Teterina A.A."/>
            <person name="Willis J.H."/>
            <person name="Phillips P.C."/>
        </authorList>
    </citation>
    <scope>NUCLEOTIDE SEQUENCE [LARGE SCALE GENOMIC DNA]</scope>
    <source>
        <strain evidence="4 6">PX506</strain>
        <tissue evidence="4">Whole organism</tissue>
    </source>
</reference>
<dbReference type="KEGG" id="crq:GCK72_009179"/>
<dbReference type="GO" id="GO:0005739">
    <property type="term" value="C:mitochondrion"/>
    <property type="evidence" value="ECO:0007669"/>
    <property type="project" value="TreeGrafter"/>
</dbReference>